<evidence type="ECO:0000313" key="1">
    <source>
        <dbReference type="EMBL" id="MPC84197.1"/>
    </source>
</evidence>
<sequence>MSVKCNLIKLDPISADKRTKRFGLSAPVSLGPLLLTVDSSRRLSNDSTSGRLECKSLLCGISPGLALQLKY</sequence>
<name>A0A5B7IRI1_PORTR</name>
<organism evidence="1 2">
    <name type="scientific">Portunus trituberculatus</name>
    <name type="common">Swimming crab</name>
    <name type="synonym">Neptunus trituberculatus</name>
    <dbReference type="NCBI Taxonomy" id="210409"/>
    <lineage>
        <taxon>Eukaryota</taxon>
        <taxon>Metazoa</taxon>
        <taxon>Ecdysozoa</taxon>
        <taxon>Arthropoda</taxon>
        <taxon>Crustacea</taxon>
        <taxon>Multicrustacea</taxon>
        <taxon>Malacostraca</taxon>
        <taxon>Eumalacostraca</taxon>
        <taxon>Eucarida</taxon>
        <taxon>Decapoda</taxon>
        <taxon>Pleocyemata</taxon>
        <taxon>Brachyura</taxon>
        <taxon>Eubrachyura</taxon>
        <taxon>Portunoidea</taxon>
        <taxon>Portunidae</taxon>
        <taxon>Portuninae</taxon>
        <taxon>Portunus</taxon>
    </lineage>
</organism>
<evidence type="ECO:0000313" key="2">
    <source>
        <dbReference type="Proteomes" id="UP000324222"/>
    </source>
</evidence>
<protein>
    <submittedName>
        <fullName evidence="1">Uncharacterized protein</fullName>
    </submittedName>
</protein>
<keyword evidence="2" id="KW-1185">Reference proteome</keyword>
<dbReference type="AlphaFoldDB" id="A0A5B7IRI1"/>
<dbReference type="EMBL" id="VSRR010064750">
    <property type="protein sequence ID" value="MPC84197.1"/>
    <property type="molecule type" value="Genomic_DNA"/>
</dbReference>
<comment type="caution">
    <text evidence="1">The sequence shown here is derived from an EMBL/GenBank/DDBJ whole genome shotgun (WGS) entry which is preliminary data.</text>
</comment>
<dbReference type="Proteomes" id="UP000324222">
    <property type="component" value="Unassembled WGS sequence"/>
</dbReference>
<accession>A0A5B7IRI1</accession>
<proteinExistence type="predicted"/>
<reference evidence="1 2" key="1">
    <citation type="submission" date="2019-05" db="EMBL/GenBank/DDBJ databases">
        <title>Another draft genome of Portunus trituberculatus and its Hox gene families provides insights of decapod evolution.</title>
        <authorList>
            <person name="Jeong J.-H."/>
            <person name="Song I."/>
            <person name="Kim S."/>
            <person name="Choi T."/>
            <person name="Kim D."/>
            <person name="Ryu S."/>
            <person name="Kim W."/>
        </authorList>
    </citation>
    <scope>NUCLEOTIDE SEQUENCE [LARGE SCALE GENOMIC DNA]</scope>
    <source>
        <tissue evidence="1">Muscle</tissue>
    </source>
</reference>
<gene>
    <name evidence="1" type="ORF">E2C01_078926</name>
</gene>